<accession>A0ABR5F7X6</accession>
<sequence length="81" mass="8354">MLTVVLGAAIIALVFVSQDHWRRGLLGLGVVLLAGAVMRLVLPTRRAGLLAVRSRVFDVATLAALGVTIIVVTLAVPAPGS</sequence>
<organism evidence="2 3">
    <name type="scientific">Protofrankia coriariae</name>
    <dbReference type="NCBI Taxonomy" id="1562887"/>
    <lineage>
        <taxon>Bacteria</taxon>
        <taxon>Bacillati</taxon>
        <taxon>Actinomycetota</taxon>
        <taxon>Actinomycetes</taxon>
        <taxon>Frankiales</taxon>
        <taxon>Frankiaceae</taxon>
        <taxon>Protofrankia</taxon>
    </lineage>
</organism>
<keyword evidence="1" id="KW-1133">Transmembrane helix</keyword>
<dbReference type="Pfam" id="PF11222">
    <property type="entry name" value="DUF3017"/>
    <property type="match status" value="1"/>
</dbReference>
<evidence type="ECO:0008006" key="4">
    <source>
        <dbReference type="Google" id="ProtNLM"/>
    </source>
</evidence>
<gene>
    <name evidence="2" type="ORF">FrCorBMG51_03295</name>
</gene>
<feature type="transmembrane region" description="Helical" evidence="1">
    <location>
        <begin position="56"/>
        <end position="76"/>
    </location>
</feature>
<feature type="transmembrane region" description="Helical" evidence="1">
    <location>
        <begin position="27"/>
        <end position="44"/>
    </location>
</feature>
<reference evidence="2 3" key="1">
    <citation type="submission" date="2014-12" db="EMBL/GenBank/DDBJ databases">
        <title>Frankia sp. BMG5.1 draft genome.</title>
        <authorList>
            <person name="Gtari M."/>
            <person name="Ghodhbane-Gtari F."/>
            <person name="Nouioui I."/>
            <person name="Ktari A."/>
            <person name="Hezbri K."/>
            <person name="Mimouni W."/>
            <person name="Sbissi I."/>
            <person name="Ayari A."/>
            <person name="Yamanaka T."/>
            <person name="Normand P."/>
            <person name="Tisa L.S."/>
            <person name="Boudabous A."/>
        </authorList>
    </citation>
    <scope>NUCLEOTIDE SEQUENCE [LARGE SCALE GENOMIC DNA]</scope>
    <source>
        <strain evidence="2 3">BMG5.1</strain>
    </source>
</reference>
<comment type="caution">
    <text evidence="2">The sequence shown here is derived from an EMBL/GenBank/DDBJ whole genome shotgun (WGS) entry which is preliminary data.</text>
</comment>
<evidence type="ECO:0000256" key="1">
    <source>
        <dbReference type="SAM" id="Phobius"/>
    </source>
</evidence>
<dbReference type="InterPro" id="IPR021385">
    <property type="entry name" value="DUF3017"/>
</dbReference>
<evidence type="ECO:0000313" key="2">
    <source>
        <dbReference type="EMBL" id="KLL12778.1"/>
    </source>
</evidence>
<dbReference type="EMBL" id="JWIO01000003">
    <property type="protein sequence ID" value="KLL12778.1"/>
    <property type="molecule type" value="Genomic_DNA"/>
</dbReference>
<keyword evidence="1" id="KW-0812">Transmembrane</keyword>
<protein>
    <recommendedName>
        <fullName evidence="4">DUF3017 domain-containing protein</fullName>
    </recommendedName>
</protein>
<proteinExistence type="predicted"/>
<dbReference type="Proteomes" id="UP000035425">
    <property type="component" value="Unassembled WGS sequence"/>
</dbReference>
<name>A0ABR5F7X6_9ACTN</name>
<keyword evidence="3" id="KW-1185">Reference proteome</keyword>
<evidence type="ECO:0000313" key="3">
    <source>
        <dbReference type="Proteomes" id="UP000035425"/>
    </source>
</evidence>
<keyword evidence="1" id="KW-0472">Membrane</keyword>